<feature type="region of interest" description="Disordered" evidence="1">
    <location>
        <begin position="196"/>
        <end position="226"/>
    </location>
</feature>
<sequence>MSDTSSGEVTPMRTPRRMSPTLGAPSDGAPRGGSPVNDTETTSTKPNKEPVVLGGSNDGFQIVLVPPETDGNFTAFNKMCDDLDSEFLMQPINEADYDSETQACVDKNTGGPASFYDHYVTRRKKKKGKKGCTIELHTIPKQSGESSSGEAADQPQRSRLGAPHSPGAAPALDLLSVPATSVPRGSLHNAAVRRIACGRMPPREDSGAAAPADDAAPPPYAAAPEA</sequence>
<organism evidence="2">
    <name type="scientific">Neobodo designis</name>
    <name type="common">Flagellated protozoan</name>
    <name type="synonym">Bodo designis</name>
    <dbReference type="NCBI Taxonomy" id="312471"/>
    <lineage>
        <taxon>Eukaryota</taxon>
        <taxon>Discoba</taxon>
        <taxon>Euglenozoa</taxon>
        <taxon>Kinetoplastea</taxon>
        <taxon>Metakinetoplastina</taxon>
        <taxon>Neobodonida</taxon>
        <taxon>Neobodo</taxon>
    </lineage>
</organism>
<evidence type="ECO:0000313" key="2">
    <source>
        <dbReference type="EMBL" id="CAD9105931.1"/>
    </source>
</evidence>
<feature type="region of interest" description="Disordered" evidence="1">
    <location>
        <begin position="124"/>
        <end position="174"/>
    </location>
</feature>
<feature type="compositionally biased region" description="Pro residues" evidence="1">
    <location>
        <begin position="216"/>
        <end position="226"/>
    </location>
</feature>
<gene>
    <name evidence="2" type="ORF">NDES1114_LOCUS9707</name>
</gene>
<accession>A0A7S1LJA8</accession>
<feature type="region of interest" description="Disordered" evidence="1">
    <location>
        <begin position="1"/>
        <end position="58"/>
    </location>
</feature>
<dbReference type="EMBL" id="HBGF01014842">
    <property type="protein sequence ID" value="CAD9105931.1"/>
    <property type="molecule type" value="Transcribed_RNA"/>
</dbReference>
<evidence type="ECO:0000256" key="1">
    <source>
        <dbReference type="SAM" id="MobiDB-lite"/>
    </source>
</evidence>
<protein>
    <submittedName>
        <fullName evidence="2">Uncharacterized protein</fullName>
    </submittedName>
</protein>
<dbReference type="AlphaFoldDB" id="A0A7S1LJA8"/>
<reference evidence="2" key="1">
    <citation type="submission" date="2021-01" db="EMBL/GenBank/DDBJ databases">
        <authorList>
            <person name="Corre E."/>
            <person name="Pelletier E."/>
            <person name="Niang G."/>
            <person name="Scheremetjew M."/>
            <person name="Finn R."/>
            <person name="Kale V."/>
            <person name="Holt S."/>
            <person name="Cochrane G."/>
            <person name="Meng A."/>
            <person name="Brown T."/>
            <person name="Cohen L."/>
        </authorList>
    </citation>
    <scope>NUCLEOTIDE SEQUENCE</scope>
    <source>
        <strain evidence="2">CCAP 1951/1</strain>
    </source>
</reference>
<feature type="compositionally biased region" description="Polar residues" evidence="1">
    <location>
        <begin position="140"/>
        <end position="149"/>
    </location>
</feature>
<name>A0A7S1LJA8_NEODS</name>
<proteinExistence type="predicted"/>
<feature type="compositionally biased region" description="Polar residues" evidence="1">
    <location>
        <begin position="36"/>
        <end position="45"/>
    </location>
</feature>